<dbReference type="Proteomes" id="UP000887013">
    <property type="component" value="Unassembled WGS sequence"/>
</dbReference>
<accession>A0A8X6TLQ7</accession>
<evidence type="ECO:0000313" key="1">
    <source>
        <dbReference type="EMBL" id="GFT24097.1"/>
    </source>
</evidence>
<protein>
    <submittedName>
        <fullName evidence="1">Uncharacterized protein</fullName>
    </submittedName>
</protein>
<dbReference type="AlphaFoldDB" id="A0A8X6TLQ7"/>
<comment type="caution">
    <text evidence="1">The sequence shown here is derived from an EMBL/GenBank/DDBJ whole genome shotgun (WGS) entry which is preliminary data.</text>
</comment>
<gene>
    <name evidence="2" type="ORF">NPIL_122721</name>
    <name evidence="1" type="ORF">NPIL_36101</name>
</gene>
<dbReference type="EMBL" id="BMAW01011483">
    <property type="protein sequence ID" value="GFT24097.1"/>
    <property type="molecule type" value="Genomic_DNA"/>
</dbReference>
<sequence>MLFPGNILPVTTTSDGCHTLDSLISGGLLQRWWAEIDLTVKYVFQFG</sequence>
<name>A0A8X6TLQ7_NEPPI</name>
<reference evidence="1" key="1">
    <citation type="submission" date="2020-08" db="EMBL/GenBank/DDBJ databases">
        <title>Multicomponent nature underlies the extraordinary mechanical properties of spider dragline silk.</title>
        <authorList>
            <person name="Kono N."/>
            <person name="Nakamura H."/>
            <person name="Mori M."/>
            <person name="Yoshida Y."/>
            <person name="Ohtoshi R."/>
            <person name="Malay A.D."/>
            <person name="Moran D.A.P."/>
            <person name="Tomita M."/>
            <person name="Numata K."/>
            <person name="Arakawa K."/>
        </authorList>
    </citation>
    <scope>NUCLEOTIDE SEQUENCE</scope>
</reference>
<proteinExistence type="predicted"/>
<dbReference type="EMBL" id="BMAW01064620">
    <property type="protein sequence ID" value="GFT46105.1"/>
    <property type="molecule type" value="Genomic_DNA"/>
</dbReference>
<keyword evidence="3" id="KW-1185">Reference proteome</keyword>
<evidence type="ECO:0000313" key="2">
    <source>
        <dbReference type="EMBL" id="GFT46105.1"/>
    </source>
</evidence>
<feature type="non-terminal residue" evidence="1">
    <location>
        <position position="47"/>
    </location>
</feature>
<organism evidence="1 3">
    <name type="scientific">Nephila pilipes</name>
    <name type="common">Giant wood spider</name>
    <name type="synonym">Nephila maculata</name>
    <dbReference type="NCBI Taxonomy" id="299642"/>
    <lineage>
        <taxon>Eukaryota</taxon>
        <taxon>Metazoa</taxon>
        <taxon>Ecdysozoa</taxon>
        <taxon>Arthropoda</taxon>
        <taxon>Chelicerata</taxon>
        <taxon>Arachnida</taxon>
        <taxon>Araneae</taxon>
        <taxon>Araneomorphae</taxon>
        <taxon>Entelegynae</taxon>
        <taxon>Araneoidea</taxon>
        <taxon>Nephilidae</taxon>
        <taxon>Nephila</taxon>
    </lineage>
</organism>
<evidence type="ECO:0000313" key="3">
    <source>
        <dbReference type="Proteomes" id="UP000887013"/>
    </source>
</evidence>